<dbReference type="EMBL" id="JAGSOG010000024">
    <property type="protein sequence ID" value="MBR7833173.1"/>
    <property type="molecule type" value="Genomic_DNA"/>
</dbReference>
<dbReference type="AlphaFoldDB" id="A0A941IQQ4"/>
<gene>
    <name evidence="2" type="ORF">KDL01_07850</name>
</gene>
<evidence type="ECO:0000313" key="3">
    <source>
        <dbReference type="Proteomes" id="UP000675781"/>
    </source>
</evidence>
<proteinExistence type="predicted"/>
<dbReference type="RefSeq" id="WP_212527698.1">
    <property type="nucleotide sequence ID" value="NZ_JAGSOG010000024.1"/>
</dbReference>
<feature type="signal peptide" evidence="1">
    <location>
        <begin position="1"/>
        <end position="23"/>
    </location>
</feature>
<evidence type="ECO:0000313" key="2">
    <source>
        <dbReference type="EMBL" id="MBR7833173.1"/>
    </source>
</evidence>
<organism evidence="2 3">
    <name type="scientific">Actinospica durhamensis</name>
    <dbReference type="NCBI Taxonomy" id="1508375"/>
    <lineage>
        <taxon>Bacteria</taxon>
        <taxon>Bacillati</taxon>
        <taxon>Actinomycetota</taxon>
        <taxon>Actinomycetes</taxon>
        <taxon>Catenulisporales</taxon>
        <taxon>Actinospicaceae</taxon>
        <taxon>Actinospica</taxon>
    </lineage>
</organism>
<reference evidence="2" key="1">
    <citation type="submission" date="2021-04" db="EMBL/GenBank/DDBJ databases">
        <title>Genome based classification of Actinospica acidithermotolerans sp. nov., an actinobacterium isolated from an Indonesian hot spring.</title>
        <authorList>
            <person name="Kusuma A.B."/>
            <person name="Putra K.E."/>
            <person name="Nafisah S."/>
            <person name="Loh J."/>
            <person name="Nouioui I."/>
            <person name="Goodfellow M."/>
        </authorList>
    </citation>
    <scope>NUCLEOTIDE SEQUENCE</scope>
    <source>
        <strain evidence="2">CSCA 57</strain>
    </source>
</reference>
<evidence type="ECO:0000256" key="1">
    <source>
        <dbReference type="SAM" id="SignalP"/>
    </source>
</evidence>
<keyword evidence="1" id="KW-0732">Signal</keyword>
<protein>
    <recommendedName>
        <fullName evidence="4">Secreted protein</fullName>
    </recommendedName>
</protein>
<keyword evidence="3" id="KW-1185">Reference proteome</keyword>
<dbReference type="Proteomes" id="UP000675781">
    <property type="component" value="Unassembled WGS sequence"/>
</dbReference>
<feature type="chain" id="PRO_5038889554" description="Secreted protein" evidence="1">
    <location>
        <begin position="24"/>
        <end position="186"/>
    </location>
</feature>
<evidence type="ECO:0008006" key="4">
    <source>
        <dbReference type="Google" id="ProtNLM"/>
    </source>
</evidence>
<comment type="caution">
    <text evidence="2">The sequence shown here is derived from an EMBL/GenBank/DDBJ whole genome shotgun (WGS) entry which is preliminary data.</text>
</comment>
<sequence>MRILRVCCAAVAAAALSMGAASAASAATAPAATAASAAHAVSAPVHAHPAEGTAATTTTTVLDLTKASGSWSRTYTVGTDAATGAAVIHPDTGTGCHSWDLGLFDVCIEVFGSGLNVTEVQGWADTLDAGWVIVYDTDDTLNGLIPAAIDFVDYKFGSGGRNFPNDDSMCAHSDYAGQTACLLIHT</sequence>
<accession>A0A941IQQ4</accession>
<name>A0A941IQQ4_9ACTN</name>